<dbReference type="RefSeq" id="WP_146508724.1">
    <property type="nucleotide sequence ID" value="NZ_SIHI01000001.1"/>
</dbReference>
<dbReference type="Pfam" id="PF02738">
    <property type="entry name" value="MoCoBD_1"/>
    <property type="match status" value="1"/>
</dbReference>
<feature type="domain" description="Aldehyde oxidase/xanthine dehydrogenase a/b hammerhead" evidence="3">
    <location>
        <begin position="39"/>
        <end position="154"/>
    </location>
</feature>
<dbReference type="InterPro" id="IPR008274">
    <property type="entry name" value="AldOxase/xan_DH_MoCoBD1"/>
</dbReference>
<evidence type="ECO:0000256" key="1">
    <source>
        <dbReference type="ARBA" id="ARBA00022505"/>
    </source>
</evidence>
<keyword evidence="2 4" id="KW-0560">Oxidoreductase</keyword>
<dbReference type="InterPro" id="IPR000674">
    <property type="entry name" value="Ald_Oxase/Xan_DH_a/b"/>
</dbReference>
<dbReference type="Pfam" id="PF20256">
    <property type="entry name" value="MoCoBD_2"/>
    <property type="match status" value="1"/>
</dbReference>
<evidence type="ECO:0000313" key="4">
    <source>
        <dbReference type="EMBL" id="TWT58380.1"/>
    </source>
</evidence>
<dbReference type="SUPFAM" id="SSF54665">
    <property type="entry name" value="CO dehydrogenase molybdoprotein N-domain-like"/>
    <property type="match status" value="1"/>
</dbReference>
<comment type="caution">
    <text evidence="4">The sequence shown here is derived from an EMBL/GenBank/DDBJ whole genome shotgun (WGS) entry which is preliminary data.</text>
</comment>
<dbReference type="Pfam" id="PF01315">
    <property type="entry name" value="Ald_Xan_dh_C"/>
    <property type="match status" value="1"/>
</dbReference>
<name>A0A5C5X618_9PLAN</name>
<protein>
    <submittedName>
        <fullName evidence="4">4-hydroxybenzoyl-CoA reductase subunit alpha</fullName>
        <ecNumber evidence="4">1.3.7.9</ecNumber>
    </submittedName>
</protein>
<dbReference type="SUPFAM" id="SSF56003">
    <property type="entry name" value="Molybdenum cofactor-binding domain"/>
    <property type="match status" value="1"/>
</dbReference>
<evidence type="ECO:0000313" key="5">
    <source>
        <dbReference type="Proteomes" id="UP000317243"/>
    </source>
</evidence>
<dbReference type="InterPro" id="IPR037165">
    <property type="entry name" value="AldOxase/xan_DH_Mopterin-bd_sf"/>
</dbReference>
<proteinExistence type="predicted"/>
<dbReference type="InterPro" id="IPR016208">
    <property type="entry name" value="Ald_Oxase/xanthine_DH-like"/>
</dbReference>
<dbReference type="GO" id="GO:0016491">
    <property type="term" value="F:oxidoreductase activity"/>
    <property type="evidence" value="ECO:0007669"/>
    <property type="project" value="UniProtKB-KW"/>
</dbReference>
<dbReference type="OrthoDB" id="221297at2"/>
<evidence type="ECO:0000256" key="2">
    <source>
        <dbReference type="ARBA" id="ARBA00023002"/>
    </source>
</evidence>
<dbReference type="InterPro" id="IPR046867">
    <property type="entry name" value="AldOxase/xan_DH_MoCoBD2"/>
</dbReference>
<dbReference type="PANTHER" id="PTHR11908">
    <property type="entry name" value="XANTHINE DEHYDROGENASE"/>
    <property type="match status" value="1"/>
</dbReference>
<dbReference type="InterPro" id="IPR036856">
    <property type="entry name" value="Ald_Oxase/Xan_DH_a/b_sf"/>
</dbReference>
<dbReference type="SMART" id="SM01008">
    <property type="entry name" value="Ald_Xan_dh_C"/>
    <property type="match status" value="1"/>
</dbReference>
<gene>
    <name evidence="4" type="primary">hcrA</name>
    <name evidence="4" type="ORF">KOR42_17540</name>
</gene>
<accession>A0A5C5X618</accession>
<dbReference type="PANTHER" id="PTHR11908:SF132">
    <property type="entry name" value="ALDEHYDE OXIDASE 1-RELATED"/>
    <property type="match status" value="1"/>
</dbReference>
<keyword evidence="5" id="KW-1185">Reference proteome</keyword>
<dbReference type="EMBL" id="SIHI01000001">
    <property type="protein sequence ID" value="TWT58380.1"/>
    <property type="molecule type" value="Genomic_DNA"/>
</dbReference>
<dbReference type="Gene3D" id="3.30.365.10">
    <property type="entry name" value="Aldehyde oxidase/xanthine dehydrogenase, molybdopterin binding domain"/>
    <property type="match status" value="4"/>
</dbReference>
<organism evidence="4 5">
    <name type="scientific">Thalassoglobus neptunius</name>
    <dbReference type="NCBI Taxonomy" id="1938619"/>
    <lineage>
        <taxon>Bacteria</taxon>
        <taxon>Pseudomonadati</taxon>
        <taxon>Planctomycetota</taxon>
        <taxon>Planctomycetia</taxon>
        <taxon>Planctomycetales</taxon>
        <taxon>Planctomycetaceae</taxon>
        <taxon>Thalassoglobus</taxon>
    </lineage>
</organism>
<keyword evidence="1" id="KW-0500">Molybdenum</keyword>
<dbReference type="Gene3D" id="3.90.1170.50">
    <property type="entry name" value="Aldehyde oxidase/xanthine dehydrogenase, a/b hammerhead"/>
    <property type="match status" value="1"/>
</dbReference>
<evidence type="ECO:0000259" key="3">
    <source>
        <dbReference type="SMART" id="SM01008"/>
    </source>
</evidence>
<reference evidence="4 5" key="1">
    <citation type="submission" date="2019-02" db="EMBL/GenBank/DDBJ databases">
        <title>Deep-cultivation of Planctomycetes and their phenomic and genomic characterization uncovers novel biology.</title>
        <authorList>
            <person name="Wiegand S."/>
            <person name="Jogler M."/>
            <person name="Boedeker C."/>
            <person name="Pinto D."/>
            <person name="Vollmers J."/>
            <person name="Rivas-Marin E."/>
            <person name="Kohn T."/>
            <person name="Peeters S.H."/>
            <person name="Heuer A."/>
            <person name="Rast P."/>
            <person name="Oberbeckmann S."/>
            <person name="Bunk B."/>
            <person name="Jeske O."/>
            <person name="Meyerdierks A."/>
            <person name="Storesund J.E."/>
            <person name="Kallscheuer N."/>
            <person name="Luecker S."/>
            <person name="Lage O.M."/>
            <person name="Pohl T."/>
            <person name="Merkel B.J."/>
            <person name="Hornburger P."/>
            <person name="Mueller R.-W."/>
            <person name="Bruemmer F."/>
            <person name="Labrenz M."/>
            <person name="Spormann A.M."/>
            <person name="Op Den Camp H."/>
            <person name="Overmann J."/>
            <person name="Amann R."/>
            <person name="Jetten M.S.M."/>
            <person name="Mascher T."/>
            <person name="Medema M.H."/>
            <person name="Devos D.P."/>
            <person name="Kaster A.-K."/>
            <person name="Ovreas L."/>
            <person name="Rohde M."/>
            <person name="Galperin M.Y."/>
            <person name="Jogler C."/>
        </authorList>
    </citation>
    <scope>NUCLEOTIDE SEQUENCE [LARGE SCALE GENOMIC DNA]</scope>
    <source>
        <strain evidence="4 5">KOR42</strain>
    </source>
</reference>
<sequence>MSIAEGPATNGSKTVRHHDREYQVIGTRPVRHDGADKVTGRAKYGADVRLSGMLHGYVLRSPVAHAKIIAIDTSRAEALPGVRAIVTGADLPEVGDRVAELGEGAVNLRHLSANILAKDKVLYQGHPIAAVAADNIHIAEEAARLIEVQYEELPVVIDVIGAMKPDAAVLNDDVRTVEFGEVVSDEPTNVAEKFLYEQGDPDAAFSSADVVVEREFRTATVHQGYIEPHTSTALWHGDGRCTIWTSTQGAFTVRQQVAELLEIPLTWIKVVPQEIGGGFGGKISVYEQPVAVLLSQKSGRPVKVTMSRTDVFQSTGPTPGSYIRVKIGANRDGKIVAGEAYLAYEAGAYPGSPINPGCMCILACYDIPNARVEGYDVCVNKPRTNAYRAPGSTNAAFAIEAVIDEVADQLNVDKLTFRIDNAAREGTRRPDGVVFPRVGLVECLNVIRESEHYNSPLEGPNRGRGIASGFWFNAGLKSSVTVNVNTDGKVTLVEGSTDIGGTRTSLAMQLAETLGITAEDVQPIVADTDSVGYTDVTGGSRVTLATGMAVYEAGIKIRELMCARAAKIWECDTTDVRYEDDGTISGPGNQSISFKDLAGKIIATGESITASASISAPASSNAFGVHCVDLEVDPDTGKVRILRYTAAQDAGTAIHPAYVEGQMQGGAVQGIGWALNEEYIYNQDGLLTNANFLDYRMPTCFDIPSIETIIVEVPNPDHPYGVRGVGEVPICPPPAALNSALHDAIGVRMQELPMSPPRVLHEILKK</sequence>
<dbReference type="EC" id="1.3.7.9" evidence="4"/>
<dbReference type="Proteomes" id="UP000317243">
    <property type="component" value="Unassembled WGS sequence"/>
</dbReference>
<dbReference type="GO" id="GO:0005506">
    <property type="term" value="F:iron ion binding"/>
    <property type="evidence" value="ECO:0007669"/>
    <property type="project" value="InterPro"/>
</dbReference>
<dbReference type="AlphaFoldDB" id="A0A5C5X618"/>